<dbReference type="CDD" id="cd03219">
    <property type="entry name" value="ABC_Mj1267_LivG_branched"/>
    <property type="match status" value="1"/>
</dbReference>
<dbReference type="InterPro" id="IPR051120">
    <property type="entry name" value="ABC_AA/LPS_Transport"/>
</dbReference>
<dbReference type="AlphaFoldDB" id="A0A1W6YW41"/>
<dbReference type="Proteomes" id="UP000194139">
    <property type="component" value="Chromosome"/>
</dbReference>
<keyword evidence="2" id="KW-0472">Membrane</keyword>
<evidence type="ECO:0000256" key="4">
    <source>
        <dbReference type="ARBA" id="ARBA00022840"/>
    </source>
</evidence>
<dbReference type="SUPFAM" id="SSF52540">
    <property type="entry name" value="P-loop containing nucleoside triphosphate hydrolases"/>
    <property type="match status" value="1"/>
</dbReference>
<dbReference type="Pfam" id="PF12399">
    <property type="entry name" value="BCA_ABC_TP_C"/>
    <property type="match status" value="1"/>
</dbReference>
<evidence type="ECO:0000313" key="6">
    <source>
        <dbReference type="EMBL" id="ARP85335.1"/>
    </source>
</evidence>
<organism evidence="6 7">
    <name type="scientific">Bordetella genomosp. 9</name>
    <dbReference type="NCBI Taxonomy" id="1416803"/>
    <lineage>
        <taxon>Bacteria</taxon>
        <taxon>Pseudomonadati</taxon>
        <taxon>Pseudomonadota</taxon>
        <taxon>Betaproteobacteria</taxon>
        <taxon>Burkholderiales</taxon>
        <taxon>Alcaligenaceae</taxon>
        <taxon>Bordetella</taxon>
    </lineage>
</organism>
<keyword evidence="2" id="KW-1003">Cell membrane</keyword>
<keyword evidence="1" id="KW-0813">Transport</keyword>
<evidence type="ECO:0000256" key="3">
    <source>
        <dbReference type="ARBA" id="ARBA00022741"/>
    </source>
</evidence>
<keyword evidence="7" id="KW-1185">Reference proteome</keyword>
<dbReference type="Pfam" id="PF00005">
    <property type="entry name" value="ABC_tran"/>
    <property type="match status" value="1"/>
</dbReference>
<dbReference type="SMART" id="SM00382">
    <property type="entry name" value="AAA"/>
    <property type="match status" value="1"/>
</dbReference>
<sequence>MPEHILTVENVSRRFGGLKAVDDVSFSVARGDILGLIGPNGAGKTTLFNLLVGLYRPHGGRITLDGEAVTGWRPHRIAARGMTKTFQNVALFPEMTVLENVLVGGLLRHDVAHARELARQNLARVGLAAIGGKLARDLSFPEQARVELARALCTGPRVFLLDEVMAALNDSEMDAMLDLIRQLRDESGITFVVVEHHMRAIMRLCNRILVLSFGRKIAEGSPAEIAADPVVIEAYLGKSLEQVEVPA</sequence>
<dbReference type="GO" id="GO:0005886">
    <property type="term" value="C:plasma membrane"/>
    <property type="evidence" value="ECO:0007669"/>
    <property type="project" value="TreeGrafter"/>
</dbReference>
<accession>A0A1W6YW41</accession>
<dbReference type="FunFam" id="3.40.50.300:FF:000421">
    <property type="entry name" value="Branched-chain amino acid ABC transporter ATP-binding protein"/>
    <property type="match status" value="1"/>
</dbReference>
<reference evidence="6 7" key="1">
    <citation type="submission" date="2017-05" db="EMBL/GenBank/DDBJ databases">
        <title>Complete and WGS of Bordetella genogroups.</title>
        <authorList>
            <person name="Spilker T."/>
            <person name="LiPuma J."/>
        </authorList>
    </citation>
    <scope>NUCLEOTIDE SEQUENCE [LARGE SCALE GENOMIC DNA]</scope>
    <source>
        <strain evidence="6 7">AU17164</strain>
    </source>
</reference>
<dbReference type="GO" id="GO:0005524">
    <property type="term" value="F:ATP binding"/>
    <property type="evidence" value="ECO:0007669"/>
    <property type="project" value="UniProtKB-KW"/>
</dbReference>
<dbReference type="InterPro" id="IPR003593">
    <property type="entry name" value="AAA+_ATPase"/>
</dbReference>
<keyword evidence="4 6" id="KW-0067">ATP-binding</keyword>
<feature type="domain" description="ABC transporter" evidence="5">
    <location>
        <begin position="6"/>
        <end position="238"/>
    </location>
</feature>
<dbReference type="Gene3D" id="3.40.50.300">
    <property type="entry name" value="P-loop containing nucleotide triphosphate hydrolases"/>
    <property type="match status" value="1"/>
</dbReference>
<name>A0A1W6YW41_9BORD</name>
<keyword evidence="3" id="KW-0547">Nucleotide-binding</keyword>
<dbReference type="EMBL" id="CP021109">
    <property type="protein sequence ID" value="ARP85335.1"/>
    <property type="molecule type" value="Genomic_DNA"/>
</dbReference>
<evidence type="ECO:0000313" key="7">
    <source>
        <dbReference type="Proteomes" id="UP000194139"/>
    </source>
</evidence>
<evidence type="ECO:0000259" key="5">
    <source>
        <dbReference type="PROSITE" id="PS50893"/>
    </source>
</evidence>
<dbReference type="InterPro" id="IPR027417">
    <property type="entry name" value="P-loop_NTPase"/>
</dbReference>
<dbReference type="InterPro" id="IPR032823">
    <property type="entry name" value="BCA_ABC_TP_C"/>
</dbReference>
<dbReference type="InterPro" id="IPR003439">
    <property type="entry name" value="ABC_transporter-like_ATP-bd"/>
</dbReference>
<dbReference type="PROSITE" id="PS50893">
    <property type="entry name" value="ABC_TRANSPORTER_2"/>
    <property type="match status" value="1"/>
</dbReference>
<gene>
    <name evidence="6" type="ORF">CAL13_03215</name>
</gene>
<dbReference type="OrthoDB" id="9805514at2"/>
<dbReference type="RefSeq" id="WP_086056103.1">
    <property type="nucleotide sequence ID" value="NZ_CP021109.1"/>
</dbReference>
<dbReference type="PANTHER" id="PTHR45772:SF9">
    <property type="entry name" value="CONSERVED COMPONENT OF ABC TRANSPORTER FOR NATURAL AMINO ACIDS"/>
    <property type="match status" value="1"/>
</dbReference>
<evidence type="ECO:0000256" key="2">
    <source>
        <dbReference type="ARBA" id="ARBA00022475"/>
    </source>
</evidence>
<evidence type="ECO:0000256" key="1">
    <source>
        <dbReference type="ARBA" id="ARBA00022448"/>
    </source>
</evidence>
<protein>
    <submittedName>
        <fullName evidence="6">ABC transporter ATP-binding protein</fullName>
    </submittedName>
</protein>
<dbReference type="PANTHER" id="PTHR45772">
    <property type="entry name" value="CONSERVED COMPONENT OF ABC TRANSPORTER FOR NATURAL AMINO ACIDS-RELATED"/>
    <property type="match status" value="1"/>
</dbReference>
<proteinExistence type="predicted"/>
<dbReference type="GO" id="GO:0016887">
    <property type="term" value="F:ATP hydrolysis activity"/>
    <property type="evidence" value="ECO:0007669"/>
    <property type="project" value="InterPro"/>
</dbReference>